<keyword evidence="4" id="KW-1185">Reference proteome</keyword>
<dbReference type="SUPFAM" id="SSF116734">
    <property type="entry name" value="DNA methylase specificity domain"/>
    <property type="match status" value="1"/>
</dbReference>
<evidence type="ECO:0000313" key="4">
    <source>
        <dbReference type="Proteomes" id="UP000008204"/>
    </source>
</evidence>
<dbReference type="InterPro" id="IPR044946">
    <property type="entry name" value="Restrct_endonuc_typeI_TRD_sf"/>
</dbReference>
<organism evidence="3 4">
    <name type="scientific">Rippkaea orientalis (strain PCC 8801 / RF-1)</name>
    <name type="common">Cyanothece sp. (strain PCC 8801)</name>
    <dbReference type="NCBI Taxonomy" id="41431"/>
    <lineage>
        <taxon>Bacteria</taxon>
        <taxon>Bacillati</taxon>
        <taxon>Cyanobacteriota</taxon>
        <taxon>Cyanophyceae</taxon>
        <taxon>Oscillatoriophycideae</taxon>
        <taxon>Chroococcales</taxon>
        <taxon>Aphanothecaceae</taxon>
        <taxon>Rippkaea</taxon>
        <taxon>Rippkaea orientalis</taxon>
    </lineage>
</organism>
<dbReference type="Gene3D" id="3.90.220.20">
    <property type="entry name" value="DNA methylase specificity domains"/>
    <property type="match status" value="1"/>
</dbReference>
<accession>B7K2W6</accession>
<gene>
    <name evidence="3" type="ordered locus">PCC8801_3711</name>
</gene>
<proteinExistence type="predicted"/>
<dbReference type="REBASE" id="19498">
    <property type="entry name" value="S.Csp8801ORF3712P"/>
</dbReference>
<keyword evidence="1" id="KW-0680">Restriction system</keyword>
<dbReference type="GO" id="GO:0003677">
    <property type="term" value="F:DNA binding"/>
    <property type="evidence" value="ECO:0007669"/>
    <property type="project" value="UniProtKB-KW"/>
</dbReference>
<dbReference type="AlphaFoldDB" id="B7K2W6"/>
<protein>
    <submittedName>
        <fullName evidence="3">Uncharacterized protein</fullName>
    </submittedName>
</protein>
<evidence type="ECO:0000256" key="2">
    <source>
        <dbReference type="ARBA" id="ARBA00023125"/>
    </source>
</evidence>
<reference evidence="4" key="1">
    <citation type="journal article" date="2011" name="MBio">
        <title>Novel metabolic attributes of the genus Cyanothece, comprising a group of unicellular nitrogen-fixing Cyanobacteria.</title>
        <authorList>
            <person name="Bandyopadhyay A."/>
            <person name="Elvitigala T."/>
            <person name="Welsh E."/>
            <person name="Stockel J."/>
            <person name="Liberton M."/>
            <person name="Min H."/>
            <person name="Sherman L.A."/>
            <person name="Pakrasi H.B."/>
        </authorList>
    </citation>
    <scope>NUCLEOTIDE SEQUENCE [LARGE SCALE GENOMIC DNA]</scope>
    <source>
        <strain evidence="4">PCC 8801</strain>
    </source>
</reference>
<dbReference type="eggNOG" id="COG0732">
    <property type="taxonomic scope" value="Bacteria"/>
</dbReference>
<dbReference type="HOGENOM" id="CLU_2408332_0_0_3"/>
<dbReference type="GO" id="GO:0009307">
    <property type="term" value="P:DNA restriction-modification system"/>
    <property type="evidence" value="ECO:0007669"/>
    <property type="project" value="UniProtKB-KW"/>
</dbReference>
<sequence>MNKFSGGSVQPLITQTSIKSLPIPILDFQFQQKIHSRLNESVELKKKSKQLLEIATIGVEKAIETDEETATDWINQQLQHLDIELTDSRRET</sequence>
<name>B7K2W6_RIPO1</name>
<dbReference type="Proteomes" id="UP000008204">
    <property type="component" value="Chromosome"/>
</dbReference>
<dbReference type="OrthoDB" id="467945at2"/>
<dbReference type="EMBL" id="CP001287">
    <property type="protein sequence ID" value="ACK67667.1"/>
    <property type="molecule type" value="Genomic_DNA"/>
</dbReference>
<dbReference type="STRING" id="41431.PCC8801_3711"/>
<evidence type="ECO:0000313" key="3">
    <source>
        <dbReference type="EMBL" id="ACK67667.1"/>
    </source>
</evidence>
<keyword evidence="2" id="KW-0238">DNA-binding</keyword>
<evidence type="ECO:0000256" key="1">
    <source>
        <dbReference type="ARBA" id="ARBA00022747"/>
    </source>
</evidence>
<dbReference type="KEGG" id="cyp:PCC8801_3711"/>